<keyword evidence="3" id="KW-0418">Kinase</keyword>
<feature type="domain" description="Protein kinase" evidence="5">
    <location>
        <begin position="10"/>
        <end position="270"/>
    </location>
</feature>
<dbReference type="InterPro" id="IPR011009">
    <property type="entry name" value="Kinase-like_dom_sf"/>
</dbReference>
<sequence>MSSQLFYIPVEQTEVLASGLWGTVFRVKNEKIVVKVAKDGGKGLFESERKCLERLGGSGVIARYLGVAQVGRSEDGKSGLLFEYYPLGTLKDFLGQPVSIEVRSSRKQQLQWTSQVVDALIKIHTLDVIHGDIGIHNILVADNYNLKLTDFGGSSIDGAEMQVECSPRYHRPHSWRFPITGVDCPTETWRIPTRKIDTFALGTVLYEIFTAAQLYKDENYDQIRRHATRREYPDLNVIELPEVRGVITKCWSEQYDDAQQIMKELAPIWEEVNPRKQYN</sequence>
<dbReference type="GO" id="GO:0004674">
    <property type="term" value="F:protein serine/threonine kinase activity"/>
    <property type="evidence" value="ECO:0007669"/>
    <property type="project" value="TreeGrafter"/>
</dbReference>
<dbReference type="InterPro" id="IPR051681">
    <property type="entry name" value="Ser/Thr_Kinases-Pseudokinases"/>
</dbReference>
<name>A0A9Q0AU59_9PEZI</name>
<dbReference type="EMBL" id="JAFIMR010000003">
    <property type="protein sequence ID" value="KAI1880172.1"/>
    <property type="molecule type" value="Genomic_DNA"/>
</dbReference>
<dbReference type="InterPro" id="IPR000719">
    <property type="entry name" value="Prot_kinase_dom"/>
</dbReference>
<dbReference type="AlphaFoldDB" id="A0A9Q0AU59"/>
<dbReference type="GO" id="GO:0005524">
    <property type="term" value="F:ATP binding"/>
    <property type="evidence" value="ECO:0007669"/>
    <property type="project" value="UniProtKB-KW"/>
</dbReference>
<evidence type="ECO:0000259" key="5">
    <source>
        <dbReference type="PROSITE" id="PS50011"/>
    </source>
</evidence>
<protein>
    <recommendedName>
        <fullName evidence="5">Protein kinase domain-containing protein</fullName>
    </recommendedName>
</protein>
<dbReference type="InterPro" id="IPR001245">
    <property type="entry name" value="Ser-Thr/Tyr_kinase_cat_dom"/>
</dbReference>
<gene>
    <name evidence="6" type="ORF">JX265_001793</name>
</gene>
<dbReference type="OrthoDB" id="1668230at2759"/>
<evidence type="ECO:0000256" key="4">
    <source>
        <dbReference type="ARBA" id="ARBA00022840"/>
    </source>
</evidence>
<dbReference type="PROSITE" id="PS50011">
    <property type="entry name" value="PROTEIN_KINASE_DOM"/>
    <property type="match status" value="1"/>
</dbReference>
<dbReference type="PANTHER" id="PTHR44329:SF288">
    <property type="entry name" value="MITOGEN-ACTIVATED PROTEIN KINASE KINASE KINASE 20"/>
    <property type="match status" value="1"/>
</dbReference>
<reference evidence="6" key="1">
    <citation type="submission" date="2021-03" db="EMBL/GenBank/DDBJ databases">
        <title>Revisited historic fungal species revealed as producer of novel bioactive compounds through whole genome sequencing and comparative genomics.</title>
        <authorList>
            <person name="Vignolle G.A."/>
            <person name="Hochenegger N."/>
            <person name="Mach R.L."/>
            <person name="Mach-Aigner A.R."/>
            <person name="Javad Rahimi M."/>
            <person name="Salim K.A."/>
            <person name="Chan C.M."/>
            <person name="Lim L.B.L."/>
            <person name="Cai F."/>
            <person name="Druzhinina I.S."/>
            <person name="U'Ren J.M."/>
            <person name="Derntl C."/>
        </authorList>
    </citation>
    <scope>NUCLEOTIDE SEQUENCE</scope>
    <source>
        <strain evidence="6">TUCIM 5799</strain>
    </source>
</reference>
<accession>A0A9Q0AU59</accession>
<organism evidence="6 7">
    <name type="scientific">Neoarthrinium moseri</name>
    <dbReference type="NCBI Taxonomy" id="1658444"/>
    <lineage>
        <taxon>Eukaryota</taxon>
        <taxon>Fungi</taxon>
        <taxon>Dikarya</taxon>
        <taxon>Ascomycota</taxon>
        <taxon>Pezizomycotina</taxon>
        <taxon>Sordariomycetes</taxon>
        <taxon>Xylariomycetidae</taxon>
        <taxon>Amphisphaeriales</taxon>
        <taxon>Apiosporaceae</taxon>
        <taxon>Neoarthrinium</taxon>
    </lineage>
</organism>
<evidence type="ECO:0000256" key="1">
    <source>
        <dbReference type="ARBA" id="ARBA00022679"/>
    </source>
</evidence>
<dbReference type="SUPFAM" id="SSF56112">
    <property type="entry name" value="Protein kinase-like (PK-like)"/>
    <property type="match status" value="1"/>
</dbReference>
<comment type="caution">
    <text evidence="6">The sequence shown here is derived from an EMBL/GenBank/DDBJ whole genome shotgun (WGS) entry which is preliminary data.</text>
</comment>
<keyword evidence="7" id="KW-1185">Reference proteome</keyword>
<proteinExistence type="predicted"/>
<dbReference type="Pfam" id="PF07714">
    <property type="entry name" value="PK_Tyr_Ser-Thr"/>
    <property type="match status" value="1"/>
</dbReference>
<evidence type="ECO:0000313" key="7">
    <source>
        <dbReference type="Proteomes" id="UP000829685"/>
    </source>
</evidence>
<keyword evidence="1" id="KW-0808">Transferase</keyword>
<dbReference type="Proteomes" id="UP000829685">
    <property type="component" value="Unassembled WGS sequence"/>
</dbReference>
<keyword evidence="4" id="KW-0067">ATP-binding</keyword>
<evidence type="ECO:0000256" key="3">
    <source>
        <dbReference type="ARBA" id="ARBA00022777"/>
    </source>
</evidence>
<evidence type="ECO:0000256" key="2">
    <source>
        <dbReference type="ARBA" id="ARBA00022741"/>
    </source>
</evidence>
<keyword evidence="2" id="KW-0547">Nucleotide-binding</keyword>
<evidence type="ECO:0000313" key="6">
    <source>
        <dbReference type="EMBL" id="KAI1880172.1"/>
    </source>
</evidence>
<dbReference type="Gene3D" id="1.10.510.10">
    <property type="entry name" value="Transferase(Phosphotransferase) domain 1"/>
    <property type="match status" value="1"/>
</dbReference>
<dbReference type="PANTHER" id="PTHR44329">
    <property type="entry name" value="SERINE/THREONINE-PROTEIN KINASE TNNI3K-RELATED"/>
    <property type="match status" value="1"/>
</dbReference>